<organism evidence="3 4">
    <name type="scientific">Mytilus coruscus</name>
    <name type="common">Sea mussel</name>
    <dbReference type="NCBI Taxonomy" id="42192"/>
    <lineage>
        <taxon>Eukaryota</taxon>
        <taxon>Metazoa</taxon>
        <taxon>Spiralia</taxon>
        <taxon>Lophotrochozoa</taxon>
        <taxon>Mollusca</taxon>
        <taxon>Bivalvia</taxon>
        <taxon>Autobranchia</taxon>
        <taxon>Pteriomorphia</taxon>
        <taxon>Mytilida</taxon>
        <taxon>Mytiloidea</taxon>
        <taxon>Mytilidae</taxon>
        <taxon>Mytilinae</taxon>
        <taxon>Mytilus</taxon>
    </lineage>
</organism>
<evidence type="ECO:0000313" key="4">
    <source>
        <dbReference type="Proteomes" id="UP000507470"/>
    </source>
</evidence>
<dbReference type="PANTHER" id="PTHR45889:SF8">
    <property type="entry name" value="IG-LIKE DOMAIN-CONTAINING PROTEIN"/>
    <property type="match status" value="1"/>
</dbReference>
<dbReference type="SMART" id="SM00408">
    <property type="entry name" value="IGc2"/>
    <property type="match status" value="1"/>
</dbReference>
<evidence type="ECO:0000313" key="3">
    <source>
        <dbReference type="EMBL" id="CAC5388059.1"/>
    </source>
</evidence>
<dbReference type="SMART" id="SM00409">
    <property type="entry name" value="IG"/>
    <property type="match status" value="2"/>
</dbReference>
<name>A0A6J8BZ55_MYTCO</name>
<protein>
    <recommendedName>
        <fullName evidence="2">Ig-like domain-containing protein</fullName>
    </recommendedName>
</protein>
<accession>A0A6J8BZ55</accession>
<dbReference type="Pfam" id="PF13927">
    <property type="entry name" value="Ig_3"/>
    <property type="match status" value="1"/>
</dbReference>
<dbReference type="PROSITE" id="PS50835">
    <property type="entry name" value="IG_LIKE"/>
    <property type="match status" value="1"/>
</dbReference>
<feature type="domain" description="Ig-like" evidence="2">
    <location>
        <begin position="253"/>
        <end position="334"/>
    </location>
</feature>
<proteinExistence type="predicted"/>
<dbReference type="SUPFAM" id="SSF48726">
    <property type="entry name" value="Immunoglobulin"/>
    <property type="match status" value="1"/>
</dbReference>
<gene>
    <name evidence="3" type="ORF">MCOR_23344</name>
</gene>
<keyword evidence="1" id="KW-0812">Transmembrane</keyword>
<dbReference type="AlphaFoldDB" id="A0A6J8BZ55"/>
<keyword evidence="1" id="KW-0472">Membrane</keyword>
<evidence type="ECO:0000256" key="1">
    <source>
        <dbReference type="SAM" id="Phobius"/>
    </source>
</evidence>
<dbReference type="InterPro" id="IPR003598">
    <property type="entry name" value="Ig_sub2"/>
</dbReference>
<dbReference type="InterPro" id="IPR036179">
    <property type="entry name" value="Ig-like_dom_sf"/>
</dbReference>
<keyword evidence="1" id="KW-1133">Transmembrane helix</keyword>
<feature type="transmembrane region" description="Helical" evidence="1">
    <location>
        <begin position="358"/>
        <end position="381"/>
    </location>
</feature>
<dbReference type="InterPro" id="IPR007110">
    <property type="entry name" value="Ig-like_dom"/>
</dbReference>
<dbReference type="Proteomes" id="UP000507470">
    <property type="component" value="Unassembled WGS sequence"/>
</dbReference>
<dbReference type="Gene3D" id="2.60.40.10">
    <property type="entry name" value="Immunoglobulins"/>
    <property type="match status" value="2"/>
</dbReference>
<dbReference type="InterPro" id="IPR013783">
    <property type="entry name" value="Ig-like_fold"/>
</dbReference>
<reference evidence="3 4" key="1">
    <citation type="submission" date="2020-06" db="EMBL/GenBank/DDBJ databases">
        <authorList>
            <person name="Li R."/>
            <person name="Bekaert M."/>
        </authorList>
    </citation>
    <scope>NUCLEOTIDE SEQUENCE [LARGE SCALE GENOMIC DNA]</scope>
    <source>
        <strain evidence="4">wild</strain>
    </source>
</reference>
<dbReference type="InterPro" id="IPR003599">
    <property type="entry name" value="Ig_sub"/>
</dbReference>
<dbReference type="EMBL" id="CACVKT020004124">
    <property type="protein sequence ID" value="CAC5388059.1"/>
    <property type="molecule type" value="Genomic_DNA"/>
</dbReference>
<dbReference type="PANTHER" id="PTHR45889">
    <property type="entry name" value="IG-LIKE DOMAIN-CONTAINING PROTEIN"/>
    <property type="match status" value="1"/>
</dbReference>
<sequence length="445" mass="49793">MTDVNELAVRLPHNVTRLFGENGTQIECSYTKENVLRIDSVTFLAFNKSTTTFDSIAIYLPDIKSLITPQGQYLIGRVTLSNITQSSTMAVLIFNKLLCIDDTFYRCNVRFVDSGGVAREATSNNISISVQVPPSTPDSITLMNLTIKPTLVINEGNNVTCVCSGDVGKPPAKFIFQKYRRHHSLPMNYTSTSTSIQELSDNCSYYRTSYITFMLTADDNQAVIRCALLSNLAEGNIYVESVPFEVNYAVKMPTIVKHPNKTDYLVGLDTNISLKCTTDGSPKPSYLWYKGNQIEAISTSETLTIRDVTTTKSGIYTCIVSNTFNDVIYTKRVQMYVCITKEGNKTPVMKQSNSENTAVIVVGTVCGSIILVLCVILFGVLQNKNKTLRCLLRRNRNDRSVDYVNTIQEQDPSLYEGVGQALDVHNYEQLSRREHLYNNDNFSNN</sequence>
<evidence type="ECO:0000259" key="2">
    <source>
        <dbReference type="PROSITE" id="PS50835"/>
    </source>
</evidence>
<dbReference type="OrthoDB" id="6159398at2759"/>
<keyword evidence="4" id="KW-1185">Reference proteome</keyword>